<protein>
    <submittedName>
        <fullName evidence="15">Uncharacterized protein</fullName>
    </submittedName>
</protein>
<dbReference type="Pfam" id="PF13962">
    <property type="entry name" value="PGG"/>
    <property type="match status" value="2"/>
</dbReference>
<keyword evidence="4 10" id="KW-1133">Transmembrane helix</keyword>
<gene>
    <name evidence="15" type="ORF">DVH24_038735</name>
</gene>
<evidence type="ECO:0000256" key="7">
    <source>
        <dbReference type="PROSITE-ProRule" id="PRU00023"/>
    </source>
</evidence>
<sequence length="1640" mass="180776">MHTHTVVVESQGPLETAPEFYGLFLVTWRRRTYKLLSLGLIGRALFFVVEAGQGFGVEENSEPEAEAAPAEQPQAVAQPTLSRKKMTKQLTGKRDDTPLHSAARSGKMAVVMDILENTEEGELKELLAKQNSSDETALYVAAEYGYVDLVREMIKYYDLTDAGIKARNGFDAFHIAAKQGDMDVLNALMDAHAELTMTVDLSNTTALHTAATQGHIEVVNFLLEAGSSLATIARSNGKTALHSAARNGHLEVVKALLDKEPGIATRVDKKGQTALHMAAKGQNLEVVEQLIKVDPSLINMVDGKDNTALHIATRKGRAEIVKMLLEHSETNTKAVNKSAETALDTAEKTGNPDIKAFLQERGVQSAKEIKPQATNPARELKQTVSDIKHEVHHQLEHTRQTRRRVQGIAKRLHKMHTEGLNNAINSNTVVAVLIATVTFAAIFQIPGQYVDDPEDIPAGQSLGEANIAPKLAFIIFFIFDSIALFISLAVVVVQTSVVVIESKAKKQMMAIINKLMWLACVLVSVAFLALSFVVVGRQTWLAIGVTIIGTVIMAATLGTMCFWVVRHRIEAKNMRSIRRSSLDSRSRSWSLSAVMSESELLNNDYKKIETNTKAVNKSAETALDTAEKTGNPDIKAFLQERGVQSAKEIKPQATNPARELKQTVSDIKHEVHHQLEHTRQTRRRVQGIAKRLHKMHTEGLNNAINSNTVVAVLIATVTFAAIFQIPGQYVDDPEDIPAGQSLGEANIAPKLAFIIFFIFDSIALFISLAVVVVQTSVVVIESKAKKQMMAIINKLMWLACVLVSVAFLALSFVVVGRQTWLAIGVTIIGTVIMAATLGTMCFWVVRHRIEAKNMRSIRRSSLDSRSRSWSLSAVMSESELLNNDYKKMQFEFAQQAKSSIRLSDRNVVELVQKLQELHIIDFELLHTVTGKEYITPDQLRSEISAEVSKLGRVSLIDLADTTGVDLYHVEKQAQHVVLDDPGLMLIQGEIISQSYWDSVAEEVNDRLQECSQIALAELAAQLHVSSEMVASVLEPRLGTLVKGRLEGGQLYTPAYVARVTAMVRGAARGIAVPTNLSLLWSSLQQLLQEMDGASGVAVEGSFFQSLFNGLIKEGEILGSLRAGVHWTPNVFAIAQKESIDSFFSQNSFINYDVLHKLRIPQPIQFLQSRYPEGIPLVTTFVHPSMIEMLDAATEDALERDSWIDSLSILPMSFGSQDASKLLSLCPSIQQGLKSDKAIIFGESYVFSSGFIKDVYDRLEKEMETFSVSVPSSTVVSDDLQETKVGHDTSRSTESNETVSDSSSNKQAAEKGSKKKKGRGAGSMITGPAESELDNQDNVPTRSKKNQRKGKNISSGQAAESKAAAKLVKIKEENLNVPSEDWVMNKITALVSDFEEQGPDDPQTILGPLAHYLRPKLINSWKERRKALFTENVERMRNLLDNLQKKLDESFLNMQLYEKALDLFEDDQSTSAKNFPGSLSSKALAVVEALEGKRVETFMTALRDIAEESGLLLRKIDKKLERTLLHSYQKDLVSQVSAETDPVPLLPKVVSLIYVQVHHKALQAPGRAIAVAVSRLKDKLDESAFKILTDYQTATVTLLTLISAASGDEEDCTSDRILSKRELLETQMPALKGLVLRNSQS</sequence>
<feature type="repeat" description="ANK" evidence="7">
    <location>
        <begin position="202"/>
        <end position="234"/>
    </location>
</feature>
<dbReference type="PROSITE" id="PS50297">
    <property type="entry name" value="ANK_REP_REGION"/>
    <property type="match status" value="5"/>
</dbReference>
<reference evidence="15 16" key="1">
    <citation type="submission" date="2018-10" db="EMBL/GenBank/DDBJ databases">
        <title>A high-quality apple genome assembly.</title>
        <authorList>
            <person name="Hu J."/>
        </authorList>
    </citation>
    <scope>NUCLEOTIDE SEQUENCE [LARGE SCALE GENOMIC DNA]</scope>
    <source>
        <strain evidence="16">cv. HFTH1</strain>
        <tissue evidence="15">Young leaf</tissue>
    </source>
</reference>
<evidence type="ECO:0000256" key="5">
    <source>
        <dbReference type="ARBA" id="ARBA00023043"/>
    </source>
</evidence>
<comment type="caution">
    <text evidence="15">The sequence shown here is derived from an EMBL/GenBank/DDBJ whole genome shotgun (WGS) entry which is preliminary data.</text>
</comment>
<evidence type="ECO:0000313" key="15">
    <source>
        <dbReference type="EMBL" id="RXI04461.1"/>
    </source>
</evidence>
<feature type="repeat" description="ANK" evidence="7">
    <location>
        <begin position="168"/>
        <end position="200"/>
    </location>
</feature>
<feature type="transmembrane region" description="Helical" evidence="10">
    <location>
        <begin position="795"/>
        <end position="814"/>
    </location>
</feature>
<evidence type="ECO:0000256" key="3">
    <source>
        <dbReference type="ARBA" id="ARBA00022737"/>
    </source>
</evidence>
<feature type="domain" description="E3 UFM1-protein ligase-like C-terminal" evidence="14">
    <location>
        <begin position="1520"/>
        <end position="1633"/>
    </location>
</feature>
<evidence type="ECO:0000313" key="16">
    <source>
        <dbReference type="Proteomes" id="UP000290289"/>
    </source>
</evidence>
<feature type="region of interest" description="Disordered" evidence="9">
    <location>
        <begin position="59"/>
        <end position="100"/>
    </location>
</feature>
<keyword evidence="2 10" id="KW-0812">Transmembrane</keyword>
<keyword evidence="3" id="KW-0677">Repeat</keyword>
<dbReference type="GO" id="GO:0005886">
    <property type="term" value="C:plasma membrane"/>
    <property type="evidence" value="ECO:0007669"/>
    <property type="project" value="TreeGrafter"/>
</dbReference>
<evidence type="ECO:0000259" key="11">
    <source>
        <dbReference type="Pfam" id="PF09743"/>
    </source>
</evidence>
<dbReference type="Pfam" id="PF09743">
    <property type="entry name" value="E3_UFM1_ligase"/>
    <property type="match status" value="1"/>
</dbReference>
<evidence type="ECO:0000256" key="4">
    <source>
        <dbReference type="ARBA" id="ARBA00022989"/>
    </source>
</evidence>
<accession>A0A498KAI0</accession>
<dbReference type="SMART" id="SM00248">
    <property type="entry name" value="ANK"/>
    <property type="match status" value="7"/>
</dbReference>
<keyword evidence="5 7" id="KW-0040">ANK repeat</keyword>
<feature type="compositionally biased region" description="Basic and acidic residues" evidence="9">
    <location>
        <begin position="1280"/>
        <end position="1290"/>
    </location>
</feature>
<evidence type="ECO:0000256" key="2">
    <source>
        <dbReference type="ARBA" id="ARBA00022692"/>
    </source>
</evidence>
<feature type="repeat" description="ANK" evidence="7">
    <location>
        <begin position="236"/>
        <end position="268"/>
    </location>
</feature>
<feature type="transmembrane region" description="Helical" evidence="10">
    <location>
        <begin position="424"/>
        <end position="445"/>
    </location>
</feature>
<feature type="coiled-coil region" evidence="8">
    <location>
        <begin position="1425"/>
        <end position="1459"/>
    </location>
</feature>
<evidence type="ECO:0000256" key="10">
    <source>
        <dbReference type="SAM" id="Phobius"/>
    </source>
</evidence>
<comment type="subcellular location">
    <subcellularLocation>
        <location evidence="1">Membrane</location>
        <topology evidence="1">Multi-pass membrane protein</topology>
    </subcellularLocation>
</comment>
<evidence type="ECO:0000256" key="8">
    <source>
        <dbReference type="SAM" id="Coils"/>
    </source>
</evidence>
<feature type="compositionally biased region" description="Basic residues" evidence="9">
    <location>
        <begin position="1341"/>
        <end position="1350"/>
    </location>
</feature>
<dbReference type="STRING" id="3750.A0A498KAI0"/>
<evidence type="ECO:0000259" key="13">
    <source>
        <dbReference type="Pfam" id="PF23659"/>
    </source>
</evidence>
<feature type="domain" description="PGG" evidence="12">
    <location>
        <begin position="698"/>
        <end position="814"/>
    </location>
</feature>
<dbReference type="Pfam" id="PF25041">
    <property type="entry name" value="UFL1_C"/>
    <property type="match status" value="1"/>
</dbReference>
<dbReference type="SUPFAM" id="SSF48403">
    <property type="entry name" value="Ankyrin repeat"/>
    <property type="match status" value="1"/>
</dbReference>
<feature type="region of interest" description="Disordered" evidence="9">
    <location>
        <begin position="1277"/>
        <end position="1359"/>
    </location>
</feature>
<feature type="repeat" description="ANK" evidence="7">
    <location>
        <begin position="304"/>
        <end position="328"/>
    </location>
</feature>
<evidence type="ECO:0000259" key="12">
    <source>
        <dbReference type="Pfam" id="PF13962"/>
    </source>
</evidence>
<feature type="transmembrane region" description="Helical" evidence="10">
    <location>
        <begin position="820"/>
        <end position="845"/>
    </location>
</feature>
<dbReference type="Pfam" id="PF00023">
    <property type="entry name" value="Ank"/>
    <property type="match status" value="1"/>
</dbReference>
<feature type="domain" description="PGG" evidence="12">
    <location>
        <begin position="418"/>
        <end position="534"/>
    </location>
</feature>
<dbReference type="Proteomes" id="UP000290289">
    <property type="component" value="Chromosome 3"/>
</dbReference>
<feature type="domain" description="E3 UFM1-protein ligase 1-like" evidence="13">
    <location>
        <begin position="1439"/>
        <end position="1470"/>
    </location>
</feature>
<evidence type="ECO:0000256" key="1">
    <source>
        <dbReference type="ARBA" id="ARBA00004141"/>
    </source>
</evidence>
<dbReference type="Gene3D" id="1.25.40.20">
    <property type="entry name" value="Ankyrin repeat-containing domain"/>
    <property type="match status" value="3"/>
</dbReference>
<organism evidence="15 16">
    <name type="scientific">Malus domestica</name>
    <name type="common">Apple</name>
    <name type="synonym">Pyrus malus</name>
    <dbReference type="NCBI Taxonomy" id="3750"/>
    <lineage>
        <taxon>Eukaryota</taxon>
        <taxon>Viridiplantae</taxon>
        <taxon>Streptophyta</taxon>
        <taxon>Embryophyta</taxon>
        <taxon>Tracheophyta</taxon>
        <taxon>Spermatophyta</taxon>
        <taxon>Magnoliopsida</taxon>
        <taxon>eudicotyledons</taxon>
        <taxon>Gunneridae</taxon>
        <taxon>Pentapetalae</taxon>
        <taxon>rosids</taxon>
        <taxon>fabids</taxon>
        <taxon>Rosales</taxon>
        <taxon>Rosaceae</taxon>
        <taxon>Amygdaloideae</taxon>
        <taxon>Maleae</taxon>
        <taxon>Malus</taxon>
    </lineage>
</organism>
<dbReference type="Pfam" id="PF23659">
    <property type="entry name" value="UFL1"/>
    <property type="match status" value="2"/>
</dbReference>
<feature type="compositionally biased region" description="Low complexity" evidence="9">
    <location>
        <begin position="66"/>
        <end position="79"/>
    </location>
</feature>
<feature type="domain" description="E3 UFM1-protein ligase 1-like N-terminal" evidence="11">
    <location>
        <begin position="888"/>
        <end position="1166"/>
    </location>
</feature>
<dbReference type="EMBL" id="RDQH01000329">
    <property type="protein sequence ID" value="RXI04461.1"/>
    <property type="molecule type" value="Genomic_DNA"/>
</dbReference>
<evidence type="ECO:0000256" key="9">
    <source>
        <dbReference type="SAM" id="MobiDB-lite"/>
    </source>
</evidence>
<proteinExistence type="predicted"/>
<dbReference type="PROSITE" id="PS50088">
    <property type="entry name" value="ANK_REPEAT"/>
    <property type="match status" value="5"/>
</dbReference>
<evidence type="ECO:0000256" key="6">
    <source>
        <dbReference type="ARBA" id="ARBA00023136"/>
    </source>
</evidence>
<keyword evidence="6 10" id="KW-0472">Membrane</keyword>
<evidence type="ECO:0000259" key="14">
    <source>
        <dbReference type="Pfam" id="PF25041"/>
    </source>
</evidence>
<dbReference type="PANTHER" id="PTHR24186:SF18">
    <property type="entry name" value="ANKYRIN REPEAT FAMILY PROTEIN"/>
    <property type="match status" value="1"/>
</dbReference>
<dbReference type="InterPro" id="IPR056580">
    <property type="entry name" value="Ufl1_dom"/>
</dbReference>
<dbReference type="Pfam" id="PF25870">
    <property type="entry name" value="WHD_UFL1_5th"/>
    <property type="match status" value="1"/>
</dbReference>
<dbReference type="InterPro" id="IPR056761">
    <property type="entry name" value="Ufl1-like_C"/>
</dbReference>
<feature type="repeat" description="ANK" evidence="7">
    <location>
        <begin position="270"/>
        <end position="292"/>
    </location>
</feature>
<dbReference type="InterPro" id="IPR026961">
    <property type="entry name" value="PGG_dom"/>
</dbReference>
<feature type="transmembrane region" description="Helical" evidence="10">
    <location>
        <begin position="704"/>
        <end position="725"/>
    </location>
</feature>
<feature type="transmembrane region" description="Helical" evidence="10">
    <location>
        <begin position="540"/>
        <end position="565"/>
    </location>
</feature>
<dbReference type="Pfam" id="PF12796">
    <property type="entry name" value="Ank_2"/>
    <property type="match status" value="2"/>
</dbReference>
<feature type="transmembrane region" description="Helical" evidence="10">
    <location>
        <begin position="751"/>
        <end position="774"/>
    </location>
</feature>
<feature type="transmembrane region" description="Helical" evidence="10">
    <location>
        <begin position="471"/>
        <end position="494"/>
    </location>
</feature>
<dbReference type="InterPro" id="IPR056579">
    <property type="entry name" value="Ufl1_N"/>
</dbReference>
<dbReference type="PANTHER" id="PTHR24186">
    <property type="entry name" value="PROTEIN PHOSPHATASE 1 REGULATORY SUBUNIT"/>
    <property type="match status" value="1"/>
</dbReference>
<feature type="transmembrane region" description="Helical" evidence="10">
    <location>
        <begin position="515"/>
        <end position="534"/>
    </location>
</feature>
<feature type="domain" description="E3 UFM1-protein ligase 1-like" evidence="13">
    <location>
        <begin position="1471"/>
        <end position="1514"/>
    </location>
</feature>
<keyword evidence="8" id="KW-0175">Coiled coil</keyword>
<feature type="compositionally biased region" description="Polar residues" evidence="9">
    <location>
        <begin position="1291"/>
        <end position="1304"/>
    </location>
</feature>
<dbReference type="InterPro" id="IPR036770">
    <property type="entry name" value="Ankyrin_rpt-contain_sf"/>
</dbReference>
<keyword evidence="16" id="KW-1185">Reference proteome</keyword>
<dbReference type="InterPro" id="IPR002110">
    <property type="entry name" value="Ankyrin_rpt"/>
</dbReference>
<name>A0A498KAI0_MALDO</name>